<dbReference type="PANTHER" id="PTHR33317:SF4">
    <property type="entry name" value="POLYNUCLEOTIDYL TRANSFERASE, RIBONUCLEASE H-LIKE SUPERFAMILY PROTEIN"/>
    <property type="match status" value="1"/>
</dbReference>
<dbReference type="HAMAP" id="MF_00651">
    <property type="entry name" value="Nuclease_YqgF"/>
    <property type="match status" value="1"/>
</dbReference>
<dbReference type="Gene3D" id="3.30.420.140">
    <property type="entry name" value="YqgF/RNase H-like domain"/>
    <property type="match status" value="1"/>
</dbReference>
<keyword evidence="2 5" id="KW-0690">Ribosome biogenesis</keyword>
<comment type="function">
    <text evidence="5">Could be a nuclease involved in processing of the 5'-end of pre-16S rRNA.</text>
</comment>
<comment type="subcellular location">
    <subcellularLocation>
        <location evidence="5">Cytoplasm</location>
    </subcellularLocation>
</comment>
<dbReference type="GO" id="GO:0000967">
    <property type="term" value="P:rRNA 5'-end processing"/>
    <property type="evidence" value="ECO:0007669"/>
    <property type="project" value="UniProtKB-UniRule"/>
</dbReference>
<evidence type="ECO:0000256" key="2">
    <source>
        <dbReference type="ARBA" id="ARBA00022517"/>
    </source>
</evidence>
<dbReference type="CDD" id="cd16964">
    <property type="entry name" value="YqgF"/>
    <property type="match status" value="1"/>
</dbReference>
<dbReference type="GO" id="GO:0016788">
    <property type="term" value="F:hydrolase activity, acting on ester bonds"/>
    <property type="evidence" value="ECO:0007669"/>
    <property type="project" value="UniProtKB-UniRule"/>
</dbReference>
<dbReference type="EMBL" id="MFPU01000052">
    <property type="protein sequence ID" value="OGH69331.1"/>
    <property type="molecule type" value="Genomic_DNA"/>
</dbReference>
<dbReference type="InterPro" id="IPR037027">
    <property type="entry name" value="YqgF/RNaseH-like_dom_sf"/>
</dbReference>
<evidence type="ECO:0000256" key="1">
    <source>
        <dbReference type="ARBA" id="ARBA00022490"/>
    </source>
</evidence>
<dbReference type="GO" id="GO:0004518">
    <property type="term" value="F:nuclease activity"/>
    <property type="evidence" value="ECO:0007669"/>
    <property type="project" value="UniProtKB-KW"/>
</dbReference>
<dbReference type="InterPro" id="IPR012337">
    <property type="entry name" value="RNaseH-like_sf"/>
</dbReference>
<comment type="similarity">
    <text evidence="5">Belongs to the YqgF HJR family.</text>
</comment>
<dbReference type="SMART" id="SM00732">
    <property type="entry name" value="YqgFc"/>
    <property type="match status" value="1"/>
</dbReference>
<dbReference type="InterPro" id="IPR006641">
    <property type="entry name" value="YqgF/RNaseH-like_dom"/>
</dbReference>
<organism evidence="7 8">
    <name type="scientific">Candidatus Magasanikbacteria bacterium RIFCSPHIGHO2_01_FULL_47_8</name>
    <dbReference type="NCBI Taxonomy" id="1798673"/>
    <lineage>
        <taxon>Bacteria</taxon>
        <taxon>Candidatus Magasanikiibacteriota</taxon>
    </lineage>
</organism>
<proteinExistence type="inferred from homology"/>
<protein>
    <recommendedName>
        <fullName evidence="5">Putative pre-16S rRNA nuclease</fullName>
        <ecNumber evidence="5">3.1.-.-</ecNumber>
    </recommendedName>
</protein>
<name>A0A1F6MCG8_9BACT</name>
<reference evidence="7 8" key="1">
    <citation type="journal article" date="2016" name="Nat. Commun.">
        <title>Thousands of microbial genomes shed light on interconnected biogeochemical processes in an aquifer system.</title>
        <authorList>
            <person name="Anantharaman K."/>
            <person name="Brown C.T."/>
            <person name="Hug L.A."/>
            <person name="Sharon I."/>
            <person name="Castelle C.J."/>
            <person name="Probst A.J."/>
            <person name="Thomas B.C."/>
            <person name="Singh A."/>
            <person name="Wilkins M.J."/>
            <person name="Karaoz U."/>
            <person name="Brodie E.L."/>
            <person name="Williams K.H."/>
            <person name="Hubbard S.S."/>
            <person name="Banfield J.F."/>
        </authorList>
    </citation>
    <scope>NUCLEOTIDE SEQUENCE [LARGE SCALE GENOMIC DNA]</scope>
</reference>
<gene>
    <name evidence="7" type="ORF">A2754_04115</name>
</gene>
<dbReference type="GO" id="GO:0005829">
    <property type="term" value="C:cytosol"/>
    <property type="evidence" value="ECO:0007669"/>
    <property type="project" value="TreeGrafter"/>
</dbReference>
<sequence length="128" mass="14262">MHILAIDFGTKRIGLAWADTTLGVVLPYGVVEGKSVAEKVKELSDVIHKDKIDTVVVGFPMNLKGKESKNTERVQKFVFELQKHISAPVEFFDERFSSQAADALGPGVTRDEKSAMIILQGYLERKKK</sequence>
<evidence type="ECO:0000256" key="3">
    <source>
        <dbReference type="ARBA" id="ARBA00022722"/>
    </source>
</evidence>
<evidence type="ECO:0000256" key="5">
    <source>
        <dbReference type="HAMAP-Rule" id="MF_00651"/>
    </source>
</evidence>
<dbReference type="PANTHER" id="PTHR33317">
    <property type="entry name" value="POLYNUCLEOTIDYL TRANSFERASE, RIBONUCLEASE H-LIKE SUPERFAMILY PROTEIN"/>
    <property type="match status" value="1"/>
</dbReference>
<evidence type="ECO:0000313" key="8">
    <source>
        <dbReference type="Proteomes" id="UP000177953"/>
    </source>
</evidence>
<keyword evidence="4 5" id="KW-0378">Hydrolase</keyword>
<dbReference type="Pfam" id="PF03652">
    <property type="entry name" value="RuvX"/>
    <property type="match status" value="1"/>
</dbReference>
<dbReference type="NCBIfam" id="TIGR00250">
    <property type="entry name" value="RNAse_H_YqgF"/>
    <property type="match status" value="1"/>
</dbReference>
<accession>A0A1F6MCG8</accession>
<dbReference type="SUPFAM" id="SSF53098">
    <property type="entry name" value="Ribonuclease H-like"/>
    <property type="match status" value="1"/>
</dbReference>
<keyword evidence="3 5" id="KW-0540">Nuclease</keyword>
<dbReference type="InterPro" id="IPR005227">
    <property type="entry name" value="YqgF"/>
</dbReference>
<dbReference type="AlphaFoldDB" id="A0A1F6MCG8"/>
<dbReference type="Proteomes" id="UP000177953">
    <property type="component" value="Unassembled WGS sequence"/>
</dbReference>
<evidence type="ECO:0000313" key="7">
    <source>
        <dbReference type="EMBL" id="OGH69331.1"/>
    </source>
</evidence>
<evidence type="ECO:0000256" key="4">
    <source>
        <dbReference type="ARBA" id="ARBA00022801"/>
    </source>
</evidence>
<dbReference type="EC" id="3.1.-.-" evidence="5"/>
<feature type="domain" description="YqgF/RNase H-like" evidence="6">
    <location>
        <begin position="1"/>
        <end position="101"/>
    </location>
</feature>
<keyword evidence="1 5" id="KW-0963">Cytoplasm</keyword>
<evidence type="ECO:0000259" key="6">
    <source>
        <dbReference type="SMART" id="SM00732"/>
    </source>
</evidence>
<comment type="caution">
    <text evidence="7">The sequence shown here is derived from an EMBL/GenBank/DDBJ whole genome shotgun (WGS) entry which is preliminary data.</text>
</comment>